<dbReference type="EnsemblPlants" id="ORUFI01G36720.1">
    <property type="protein sequence ID" value="ORUFI01G36720.1"/>
    <property type="gene ID" value="ORUFI01G36720"/>
</dbReference>
<reference evidence="2" key="2">
    <citation type="submission" date="2015-06" db="UniProtKB">
        <authorList>
            <consortium name="EnsemblPlants"/>
        </authorList>
    </citation>
    <scope>IDENTIFICATION</scope>
</reference>
<dbReference type="AlphaFoldDB" id="A0A0E0N3G5"/>
<feature type="compositionally biased region" description="Low complexity" evidence="1">
    <location>
        <begin position="1"/>
        <end position="11"/>
    </location>
</feature>
<sequence>MEAAEAAQHGMAHGGAGKAGDGAVGAHGGAADGGRGRSAWNGADRQEAAERRRSSWPTWRRSGGATPRGR</sequence>
<dbReference type="Gramene" id="ORUFI01G36720.1">
    <property type="protein sequence ID" value="ORUFI01G36720.1"/>
    <property type="gene ID" value="ORUFI01G36720"/>
</dbReference>
<evidence type="ECO:0000256" key="1">
    <source>
        <dbReference type="SAM" id="MobiDB-lite"/>
    </source>
</evidence>
<dbReference type="Proteomes" id="UP000008022">
    <property type="component" value="Unassembled WGS sequence"/>
</dbReference>
<name>A0A0E0N3G5_ORYRU</name>
<feature type="compositionally biased region" description="Gly residues" evidence="1">
    <location>
        <begin position="12"/>
        <end position="33"/>
    </location>
</feature>
<proteinExistence type="predicted"/>
<evidence type="ECO:0000313" key="2">
    <source>
        <dbReference type="EnsemblPlants" id="ORUFI01G36720.1"/>
    </source>
</evidence>
<accession>A0A0E0N3G5</accession>
<dbReference type="HOGENOM" id="CLU_2762232_0_0_1"/>
<evidence type="ECO:0000313" key="3">
    <source>
        <dbReference type="Proteomes" id="UP000008022"/>
    </source>
</evidence>
<organism evidence="2 3">
    <name type="scientific">Oryza rufipogon</name>
    <name type="common">Brownbeard rice</name>
    <name type="synonym">Asian wild rice</name>
    <dbReference type="NCBI Taxonomy" id="4529"/>
    <lineage>
        <taxon>Eukaryota</taxon>
        <taxon>Viridiplantae</taxon>
        <taxon>Streptophyta</taxon>
        <taxon>Embryophyta</taxon>
        <taxon>Tracheophyta</taxon>
        <taxon>Spermatophyta</taxon>
        <taxon>Magnoliopsida</taxon>
        <taxon>Liliopsida</taxon>
        <taxon>Poales</taxon>
        <taxon>Poaceae</taxon>
        <taxon>BOP clade</taxon>
        <taxon>Oryzoideae</taxon>
        <taxon>Oryzeae</taxon>
        <taxon>Oryzinae</taxon>
        <taxon>Oryza</taxon>
    </lineage>
</organism>
<reference evidence="3" key="1">
    <citation type="submission" date="2013-06" db="EMBL/GenBank/DDBJ databases">
        <authorList>
            <person name="Zhao Q."/>
        </authorList>
    </citation>
    <scope>NUCLEOTIDE SEQUENCE</scope>
    <source>
        <strain evidence="3">cv. W1943</strain>
    </source>
</reference>
<feature type="region of interest" description="Disordered" evidence="1">
    <location>
        <begin position="1"/>
        <end position="70"/>
    </location>
</feature>
<feature type="compositionally biased region" description="Basic and acidic residues" evidence="1">
    <location>
        <begin position="44"/>
        <end position="53"/>
    </location>
</feature>
<keyword evidence="3" id="KW-1185">Reference proteome</keyword>
<protein>
    <submittedName>
        <fullName evidence="2">Uncharacterized protein</fullName>
    </submittedName>
</protein>